<organism evidence="2 3">
    <name type="scientific">Monosporascus cannonballus</name>
    <dbReference type="NCBI Taxonomy" id="155416"/>
    <lineage>
        <taxon>Eukaryota</taxon>
        <taxon>Fungi</taxon>
        <taxon>Dikarya</taxon>
        <taxon>Ascomycota</taxon>
        <taxon>Pezizomycotina</taxon>
        <taxon>Sordariomycetes</taxon>
        <taxon>Xylariomycetidae</taxon>
        <taxon>Xylariales</taxon>
        <taxon>Xylariales incertae sedis</taxon>
        <taxon>Monosporascus</taxon>
    </lineage>
</organism>
<keyword evidence="1" id="KW-0732">Signal</keyword>
<keyword evidence="3" id="KW-1185">Reference proteome</keyword>
<feature type="signal peptide" evidence="1">
    <location>
        <begin position="1"/>
        <end position="20"/>
    </location>
</feature>
<evidence type="ECO:0000256" key="1">
    <source>
        <dbReference type="SAM" id="SignalP"/>
    </source>
</evidence>
<dbReference type="EMBL" id="QJNS01000097">
    <property type="protein sequence ID" value="RYO87745.1"/>
    <property type="molecule type" value="Genomic_DNA"/>
</dbReference>
<name>A0ABY0H8S6_9PEZI</name>
<proteinExistence type="predicted"/>
<dbReference type="Proteomes" id="UP000294003">
    <property type="component" value="Unassembled WGS sequence"/>
</dbReference>
<evidence type="ECO:0000313" key="3">
    <source>
        <dbReference type="Proteomes" id="UP000294003"/>
    </source>
</evidence>
<gene>
    <name evidence="2" type="ORF">DL762_004138</name>
</gene>
<protein>
    <submittedName>
        <fullName evidence="2">Uncharacterized protein</fullName>
    </submittedName>
</protein>
<reference evidence="2 3" key="1">
    <citation type="submission" date="2018-06" db="EMBL/GenBank/DDBJ databases">
        <title>Complete Genomes of Monosporascus.</title>
        <authorList>
            <person name="Robinson A.J."/>
            <person name="Natvig D.O."/>
        </authorList>
    </citation>
    <scope>NUCLEOTIDE SEQUENCE [LARGE SCALE GENOMIC DNA]</scope>
    <source>
        <strain evidence="2 3">CBS 609.92</strain>
    </source>
</reference>
<evidence type="ECO:0000313" key="2">
    <source>
        <dbReference type="EMBL" id="RYO87745.1"/>
    </source>
</evidence>
<accession>A0ABY0H8S6</accession>
<feature type="chain" id="PRO_5047349747" evidence="1">
    <location>
        <begin position="21"/>
        <end position="118"/>
    </location>
</feature>
<comment type="caution">
    <text evidence="2">The sequence shown here is derived from an EMBL/GenBank/DDBJ whole genome shotgun (WGS) entry which is preliminary data.</text>
</comment>
<sequence>MYFVKTLVMAVLPLALQVSAAPALTPGEIFEVEARACVAPTNCGRPVGNCEYCCAVGVNPNSATCHSHGGRCPNGTTRWHCDDSSRPLGQHMFGQLFICTTTADSGGGDGGGGSSSED</sequence>